<feature type="transmembrane region" description="Helical" evidence="1">
    <location>
        <begin position="435"/>
        <end position="453"/>
    </location>
</feature>
<evidence type="ECO:0000256" key="1">
    <source>
        <dbReference type="SAM" id="Phobius"/>
    </source>
</evidence>
<name>A0A517ZTN4_9PLAN</name>
<feature type="transmembrane region" description="Helical" evidence="1">
    <location>
        <begin position="396"/>
        <end position="415"/>
    </location>
</feature>
<feature type="transmembrane region" description="Helical" evidence="1">
    <location>
        <begin position="168"/>
        <end position="195"/>
    </location>
</feature>
<organism evidence="2 3">
    <name type="scientific">Symmachiella dynata</name>
    <dbReference type="NCBI Taxonomy" id="2527995"/>
    <lineage>
        <taxon>Bacteria</taxon>
        <taxon>Pseudomonadati</taxon>
        <taxon>Planctomycetota</taxon>
        <taxon>Planctomycetia</taxon>
        <taxon>Planctomycetales</taxon>
        <taxon>Planctomycetaceae</taxon>
        <taxon>Symmachiella</taxon>
    </lineage>
</organism>
<keyword evidence="3" id="KW-1185">Reference proteome</keyword>
<feature type="transmembrane region" description="Helical" evidence="1">
    <location>
        <begin position="313"/>
        <end position="333"/>
    </location>
</feature>
<accession>A0A517ZTN4</accession>
<dbReference type="KEGG" id="sdyn:Mal52_43440"/>
<dbReference type="AlphaFoldDB" id="A0A517ZTN4"/>
<sequence length="532" mass="58368">MQGTLALLTRALRYDMRNARTHLLRAAFIIPVILFIYLAATVGSSIGAPGLFFFKPLTYLNFVLISLAGISLFSSAITEEKEEMTLGLLRMAGISPLALLLGKGTSRLFTAVLILSVQFPFTLLAVTLGGITRNQVFATYIALLAYILLIANLGLFSSVFCSRSSRAALLTTICLALMFFGPFLLDALWNVVLAIDVLPDDSSLPSTVDTIFLWLTEISVWNRLGTISRSGFNDSPFSTQVIVDCLAAALLFLASWVSFDWFNREEISAAPPRGLLPRFSRKPGGKRTGMPRPWKHPLAWKDYHFIAGGRRLAIAKFIAYLAICGMITGFAAITAPNPSFEREEIAGLLIFVSLFGICLETSLMASRVFHDETKWHTLSNLVMLPISIPRMAYEKIAGCLWGLFPAATLFFAGAVCAPENFGSALAEIITQPWHWVWIAQLIMFWHLIAWGSLQIKWGALPLAIAIVLFGDFITQVVIMTVIFLINSPSRNAFANGELIEYLLPVALTAGQLLITALLHVGIGTQLKKQAAA</sequence>
<reference evidence="2 3" key="1">
    <citation type="submission" date="2019-02" db="EMBL/GenBank/DDBJ databases">
        <title>Deep-cultivation of Planctomycetes and their phenomic and genomic characterization uncovers novel biology.</title>
        <authorList>
            <person name="Wiegand S."/>
            <person name="Jogler M."/>
            <person name="Boedeker C."/>
            <person name="Pinto D."/>
            <person name="Vollmers J."/>
            <person name="Rivas-Marin E."/>
            <person name="Kohn T."/>
            <person name="Peeters S.H."/>
            <person name="Heuer A."/>
            <person name="Rast P."/>
            <person name="Oberbeckmann S."/>
            <person name="Bunk B."/>
            <person name="Jeske O."/>
            <person name="Meyerdierks A."/>
            <person name="Storesund J.E."/>
            <person name="Kallscheuer N."/>
            <person name="Luecker S."/>
            <person name="Lage O.M."/>
            <person name="Pohl T."/>
            <person name="Merkel B.J."/>
            <person name="Hornburger P."/>
            <person name="Mueller R.-W."/>
            <person name="Bruemmer F."/>
            <person name="Labrenz M."/>
            <person name="Spormann A.M."/>
            <person name="Op den Camp H."/>
            <person name="Overmann J."/>
            <person name="Amann R."/>
            <person name="Jetten M.S.M."/>
            <person name="Mascher T."/>
            <person name="Medema M.H."/>
            <person name="Devos D.P."/>
            <person name="Kaster A.-K."/>
            <person name="Ovreas L."/>
            <person name="Rohde M."/>
            <person name="Galperin M.Y."/>
            <person name="Jogler C."/>
        </authorList>
    </citation>
    <scope>NUCLEOTIDE SEQUENCE [LARGE SCALE GENOMIC DNA]</scope>
    <source>
        <strain evidence="2 3">Mal52</strain>
    </source>
</reference>
<evidence type="ECO:0000313" key="3">
    <source>
        <dbReference type="Proteomes" id="UP000319383"/>
    </source>
</evidence>
<protein>
    <submittedName>
        <fullName evidence="2">ABC-2 family transporter protein</fullName>
    </submittedName>
</protein>
<feature type="transmembrane region" description="Helical" evidence="1">
    <location>
        <begin position="108"/>
        <end position="131"/>
    </location>
</feature>
<keyword evidence="1" id="KW-0472">Membrane</keyword>
<keyword evidence="1" id="KW-0812">Transmembrane</keyword>
<feature type="transmembrane region" description="Helical" evidence="1">
    <location>
        <begin position="460"/>
        <end position="485"/>
    </location>
</feature>
<feature type="transmembrane region" description="Helical" evidence="1">
    <location>
        <begin position="137"/>
        <end position="156"/>
    </location>
</feature>
<feature type="transmembrane region" description="Helical" evidence="1">
    <location>
        <begin position="501"/>
        <end position="522"/>
    </location>
</feature>
<feature type="transmembrane region" description="Helical" evidence="1">
    <location>
        <begin position="23"/>
        <end position="47"/>
    </location>
</feature>
<feature type="transmembrane region" description="Helical" evidence="1">
    <location>
        <begin position="59"/>
        <end position="78"/>
    </location>
</feature>
<feature type="transmembrane region" description="Helical" evidence="1">
    <location>
        <begin position="345"/>
        <end position="365"/>
    </location>
</feature>
<evidence type="ECO:0000313" key="2">
    <source>
        <dbReference type="EMBL" id="QDU45848.1"/>
    </source>
</evidence>
<proteinExistence type="predicted"/>
<dbReference type="EMBL" id="CP036276">
    <property type="protein sequence ID" value="QDU45848.1"/>
    <property type="molecule type" value="Genomic_DNA"/>
</dbReference>
<feature type="transmembrane region" description="Helical" evidence="1">
    <location>
        <begin position="237"/>
        <end position="259"/>
    </location>
</feature>
<dbReference type="Proteomes" id="UP000319383">
    <property type="component" value="Chromosome"/>
</dbReference>
<gene>
    <name evidence="2" type="ORF">Mal52_43440</name>
</gene>
<keyword evidence="1" id="KW-1133">Transmembrane helix</keyword>